<evidence type="ECO:0000313" key="5">
    <source>
        <dbReference type="Proteomes" id="UP000002729"/>
    </source>
</evidence>
<dbReference type="PANTHER" id="PTHR42912:SF80">
    <property type="entry name" value="METHYLTRANSFERASE DOMAIN-CONTAINING PROTEIN"/>
    <property type="match status" value="1"/>
</dbReference>
<feature type="domain" description="SGNH hydrolase-type esterase" evidence="3">
    <location>
        <begin position="25"/>
        <end position="203"/>
    </location>
</feature>
<evidence type="ECO:0000313" key="4">
    <source>
        <dbReference type="EMBL" id="EGB10541.1"/>
    </source>
</evidence>
<dbReference type="Gene3D" id="3.40.50.150">
    <property type="entry name" value="Vaccinia Virus protein VP39"/>
    <property type="match status" value="1"/>
</dbReference>
<sequence>MTKVLAALLGLALPRCAEPVVVVACAGDSITAGGHGAGHDYPSLLQDLLGDGYEVHNFGRSGTTVGDGDGFKPWRDSGGYDDMMETRFDVGIVSLGTNDAKESLWGAIEDDWVATYVDLIEELRSASPGAYFYVGATTPYLCCSGKWGDDTSVINEELPALERDVADAVGGSIMDFRSALGGDDVVEDYYDDKIHPNERGYAAMAAEAAATLLGGAASRLKTPLCIGRTLPGGAKLDAYGAKLSTEHSILNLESRRTDYHNAVLAQIHDSARQAGLPAQREPRGLLFSTGLTAAGRARLASERDAAVMLGDARDATAGDGAGVNRAALVPFSNVERRVKNVTPDLAVEPLDKVRRIFDVKTLAWSAADSNYYSTAASARRGASPVDKRASYVDNEYKAHAKQIDVEINGVSDGPMLRALSSLGGCVGLVFGQFSEASKDVSSLLADVATALSESRWISMGCACPDQAKALLSNELHREWGTTAAKYRARYLISGLKFRTNLDAAAKLEEYSTNREYWYDPRIHQGMGGNIGVGGLIASVMAPLITKVIDVAAYGGRDIRTDCAAAARSAVAAVDGLAAPVAPGAAPAASLVVDLGCGTAASTRGLRAAFPEADVLAYDTSPPFLRTARLLTNVVGGAKPVVFKERNAEATGLADGSADVVSIQFVLHEVPQQGRAALLAEAKRVLRPGGLLMVLDIAQEYSPSPAMAEGEPYVWGYMRNIKRDLSKAGFVSLEETKVVPNHATMWLCRTNIMPRPAGKNNILKINLGDAGLATKRRDAARDAIAAVAEAA</sequence>
<feature type="signal peptide" evidence="1">
    <location>
        <begin position="1"/>
        <end position="19"/>
    </location>
</feature>
<protein>
    <recommendedName>
        <fullName evidence="6">Methyltransferase type 11 domain-containing protein</fullName>
    </recommendedName>
</protein>
<dbReference type="Pfam" id="PF13472">
    <property type="entry name" value="Lipase_GDSL_2"/>
    <property type="match status" value="1"/>
</dbReference>
<organism evidence="5">
    <name type="scientific">Aureococcus anophagefferens</name>
    <name type="common">Harmful bloom alga</name>
    <dbReference type="NCBI Taxonomy" id="44056"/>
    <lineage>
        <taxon>Eukaryota</taxon>
        <taxon>Sar</taxon>
        <taxon>Stramenopiles</taxon>
        <taxon>Ochrophyta</taxon>
        <taxon>Pelagophyceae</taxon>
        <taxon>Pelagomonadales</taxon>
        <taxon>Pelagomonadaceae</taxon>
        <taxon>Aureococcus</taxon>
    </lineage>
</organism>
<gene>
    <name evidence="4" type="ORF">AURANDRAFT_71115</name>
</gene>
<proteinExistence type="predicted"/>
<dbReference type="KEGG" id="aaf:AURANDRAFT_71115"/>
<dbReference type="SUPFAM" id="SSF52266">
    <property type="entry name" value="SGNH hydrolase"/>
    <property type="match status" value="1"/>
</dbReference>
<feature type="chain" id="PRO_5003260688" description="Methyltransferase type 11 domain-containing protein" evidence="1">
    <location>
        <begin position="20"/>
        <end position="790"/>
    </location>
</feature>
<evidence type="ECO:0008006" key="6">
    <source>
        <dbReference type="Google" id="ProtNLM"/>
    </source>
</evidence>
<dbReference type="Gene3D" id="3.40.50.1110">
    <property type="entry name" value="SGNH hydrolase"/>
    <property type="match status" value="1"/>
</dbReference>
<evidence type="ECO:0000259" key="2">
    <source>
        <dbReference type="Pfam" id="PF08241"/>
    </source>
</evidence>
<dbReference type="Pfam" id="PF08241">
    <property type="entry name" value="Methyltransf_11"/>
    <property type="match status" value="1"/>
</dbReference>
<keyword evidence="5" id="KW-1185">Reference proteome</keyword>
<dbReference type="CDD" id="cd02440">
    <property type="entry name" value="AdoMet_MTases"/>
    <property type="match status" value="1"/>
</dbReference>
<evidence type="ECO:0000256" key="1">
    <source>
        <dbReference type="SAM" id="SignalP"/>
    </source>
</evidence>
<dbReference type="EMBL" id="GL833124">
    <property type="protein sequence ID" value="EGB10541.1"/>
    <property type="molecule type" value="Genomic_DNA"/>
</dbReference>
<dbReference type="InParanoid" id="F0Y3N1"/>
<dbReference type="GO" id="GO:0008757">
    <property type="term" value="F:S-adenosylmethionine-dependent methyltransferase activity"/>
    <property type="evidence" value="ECO:0007669"/>
    <property type="project" value="InterPro"/>
</dbReference>
<dbReference type="Proteomes" id="UP000002729">
    <property type="component" value="Unassembled WGS sequence"/>
</dbReference>
<reference evidence="4 5" key="1">
    <citation type="journal article" date="2011" name="Proc. Natl. Acad. Sci. U.S.A.">
        <title>Niche of harmful alga Aureococcus anophagefferens revealed through ecogenomics.</title>
        <authorList>
            <person name="Gobler C.J."/>
            <person name="Berry D.L."/>
            <person name="Dyhrman S.T."/>
            <person name="Wilhelm S.W."/>
            <person name="Salamov A."/>
            <person name="Lobanov A.V."/>
            <person name="Zhang Y."/>
            <person name="Collier J.L."/>
            <person name="Wurch L.L."/>
            <person name="Kustka A.B."/>
            <person name="Dill B.D."/>
            <person name="Shah M."/>
            <person name="VerBerkmoes N.C."/>
            <person name="Kuo A."/>
            <person name="Terry A."/>
            <person name="Pangilinan J."/>
            <person name="Lindquist E.A."/>
            <person name="Lucas S."/>
            <person name="Paulsen I.T."/>
            <person name="Hattenrath-Lehmann T.K."/>
            <person name="Talmage S.C."/>
            <person name="Walker E.A."/>
            <person name="Koch F."/>
            <person name="Burson A.M."/>
            <person name="Marcoval M.A."/>
            <person name="Tang Y.Z."/>
            <person name="Lecleir G.R."/>
            <person name="Coyne K.J."/>
            <person name="Berg G.M."/>
            <person name="Bertrand E.M."/>
            <person name="Saito M.A."/>
            <person name="Gladyshev V.N."/>
            <person name="Grigoriev I.V."/>
        </authorList>
    </citation>
    <scope>NUCLEOTIDE SEQUENCE [LARGE SCALE GENOMIC DNA]</scope>
    <source>
        <strain evidence="5">CCMP 1984</strain>
    </source>
</reference>
<dbReference type="InterPro" id="IPR029063">
    <property type="entry name" value="SAM-dependent_MTases_sf"/>
</dbReference>
<feature type="domain" description="Methyltransferase type 11" evidence="2">
    <location>
        <begin position="592"/>
        <end position="692"/>
    </location>
</feature>
<dbReference type="GeneID" id="20228074"/>
<dbReference type="InterPro" id="IPR036514">
    <property type="entry name" value="SGNH_hydro_sf"/>
</dbReference>
<dbReference type="RefSeq" id="XP_009035326.1">
    <property type="nucleotide sequence ID" value="XM_009037078.1"/>
</dbReference>
<dbReference type="eggNOG" id="ENOG502S5NT">
    <property type="taxonomic scope" value="Eukaryota"/>
</dbReference>
<dbReference type="InterPro" id="IPR013216">
    <property type="entry name" value="Methyltransf_11"/>
</dbReference>
<accession>F0Y3N1</accession>
<name>F0Y3N1_AURAN</name>
<dbReference type="InterPro" id="IPR050508">
    <property type="entry name" value="Methyltransf_Superfamily"/>
</dbReference>
<dbReference type="AlphaFoldDB" id="F0Y3N1"/>
<evidence type="ECO:0000259" key="3">
    <source>
        <dbReference type="Pfam" id="PF13472"/>
    </source>
</evidence>
<dbReference type="OrthoDB" id="2013972at2759"/>
<keyword evidence="1" id="KW-0732">Signal</keyword>
<dbReference type="InterPro" id="IPR013830">
    <property type="entry name" value="SGNH_hydro"/>
</dbReference>
<dbReference type="SUPFAM" id="SSF53335">
    <property type="entry name" value="S-adenosyl-L-methionine-dependent methyltransferases"/>
    <property type="match status" value="1"/>
</dbReference>
<dbReference type="PANTHER" id="PTHR42912">
    <property type="entry name" value="METHYLTRANSFERASE"/>
    <property type="match status" value="1"/>
</dbReference>